<gene>
    <name evidence="1" type="ORF">OG549_15905</name>
</gene>
<evidence type="ECO:0000313" key="1">
    <source>
        <dbReference type="EMBL" id="WTW62020.1"/>
    </source>
</evidence>
<organism evidence="1">
    <name type="scientific">Streptomyces sp. NBC_00003</name>
    <dbReference type="NCBI Taxonomy" id="2903608"/>
    <lineage>
        <taxon>Bacteria</taxon>
        <taxon>Bacillati</taxon>
        <taxon>Actinomycetota</taxon>
        <taxon>Actinomycetes</taxon>
        <taxon>Kitasatosporales</taxon>
        <taxon>Streptomycetaceae</taxon>
        <taxon>Streptomyces</taxon>
    </lineage>
</organism>
<accession>A0AAU2V3M2</accession>
<dbReference type="AlphaFoldDB" id="A0AAU2V3M2"/>
<proteinExistence type="predicted"/>
<sequence length="95" mass="10509">MLDLVAPGTEHHYEERDGRRIAVMAHPDGSWARAVSNGGDPAAVDQGGPRRLWDTLDELRAYWLTEGELPVRGARVVIKPDGTTILARGTWHVKL</sequence>
<reference evidence="1" key="1">
    <citation type="submission" date="2022-10" db="EMBL/GenBank/DDBJ databases">
        <title>The complete genomes of actinobacterial strains from the NBC collection.</title>
        <authorList>
            <person name="Joergensen T.S."/>
            <person name="Alvarez Arevalo M."/>
            <person name="Sterndorff E.B."/>
            <person name="Faurdal D."/>
            <person name="Vuksanovic O."/>
            <person name="Mourched A.-S."/>
            <person name="Charusanti P."/>
            <person name="Shaw S."/>
            <person name="Blin K."/>
            <person name="Weber T."/>
        </authorList>
    </citation>
    <scope>NUCLEOTIDE SEQUENCE</scope>
    <source>
        <strain evidence="1">NBC_00003</strain>
    </source>
</reference>
<dbReference type="EMBL" id="CP108318">
    <property type="protein sequence ID" value="WTW62020.1"/>
    <property type="molecule type" value="Genomic_DNA"/>
</dbReference>
<protein>
    <submittedName>
        <fullName evidence="1">Uncharacterized protein</fullName>
    </submittedName>
</protein>
<name>A0AAU2V3M2_9ACTN</name>